<name>A0A099KAK9_COLPS</name>
<dbReference type="PANTHER" id="PTHR48098:SF3">
    <property type="entry name" value="IRON(III) ENTEROBACTIN ESTERASE"/>
    <property type="match status" value="1"/>
</dbReference>
<accession>A0A099KAK9</accession>
<dbReference type="SUPFAM" id="SSF53474">
    <property type="entry name" value="alpha/beta-Hydrolases"/>
    <property type="match status" value="1"/>
</dbReference>
<sequence>MRIFVLILLSFLGTEYSHANGSLSPNMLFKSKTLGYSLHYRVYLPEISDKNIKVSTLYVVDGQWFIKYGNIIKVINNEINQGKIKPIVVVFIDSRNPEDLRNNRRNQEFFCNAKYLGFFVNELMPSVEEDYSVMSTRESRVIAGVSFGGLNAACFGRGASHVFGGIAMLSPANTKFLKIVSNSYEQADIKKLKVFISGGRKNDNLSAIRHFKNVLVSNGHDVNYKVVRFGHNWDNWQPLLDDLLVTFFKQNKKPPY</sequence>
<comment type="caution">
    <text evidence="2">The sequence shown here is derived from an EMBL/GenBank/DDBJ whole genome shotgun (WGS) entry which is preliminary data.</text>
</comment>
<dbReference type="Proteomes" id="UP000029868">
    <property type="component" value="Unassembled WGS sequence"/>
</dbReference>
<evidence type="ECO:0000313" key="2">
    <source>
        <dbReference type="EMBL" id="KGJ87759.1"/>
    </source>
</evidence>
<reference evidence="2 3" key="1">
    <citation type="submission" date="2014-08" db="EMBL/GenBank/DDBJ databases">
        <title>Genomic and Phenotypic Diversity of Colwellia psychrerythraea strains from Disparate Marine Basins.</title>
        <authorList>
            <person name="Techtmann S.M."/>
            <person name="Stelling S.C."/>
            <person name="Utturkar S.M."/>
            <person name="Alshibli N."/>
            <person name="Harris A."/>
            <person name="Brown S.D."/>
            <person name="Hazen T.C."/>
        </authorList>
    </citation>
    <scope>NUCLEOTIDE SEQUENCE [LARGE SCALE GENOMIC DNA]</scope>
    <source>
        <strain evidence="2 3">GAB14E</strain>
    </source>
</reference>
<dbReference type="PANTHER" id="PTHR48098">
    <property type="entry name" value="ENTEROCHELIN ESTERASE-RELATED"/>
    <property type="match status" value="1"/>
</dbReference>
<dbReference type="InterPro" id="IPR050583">
    <property type="entry name" value="Mycobacterial_A85_antigen"/>
</dbReference>
<dbReference type="RefSeq" id="WP_156115801.1">
    <property type="nucleotide sequence ID" value="NZ_JQEC01000071.1"/>
</dbReference>
<dbReference type="InterPro" id="IPR029058">
    <property type="entry name" value="AB_hydrolase_fold"/>
</dbReference>
<dbReference type="Pfam" id="PF00756">
    <property type="entry name" value="Esterase"/>
    <property type="match status" value="1"/>
</dbReference>
<feature type="chain" id="PRO_5001948042" evidence="1">
    <location>
        <begin position="20"/>
        <end position="256"/>
    </location>
</feature>
<feature type="signal peptide" evidence="1">
    <location>
        <begin position="1"/>
        <end position="19"/>
    </location>
</feature>
<protein>
    <submittedName>
        <fullName evidence="2">Esterase</fullName>
    </submittedName>
</protein>
<evidence type="ECO:0000313" key="3">
    <source>
        <dbReference type="Proteomes" id="UP000029868"/>
    </source>
</evidence>
<dbReference type="PATRIC" id="fig|28229.3.peg.4420"/>
<dbReference type="OrthoDB" id="9803578at2"/>
<dbReference type="Gene3D" id="3.40.50.1820">
    <property type="entry name" value="alpha/beta hydrolase"/>
    <property type="match status" value="1"/>
</dbReference>
<proteinExistence type="predicted"/>
<dbReference type="AlphaFoldDB" id="A0A099KAK9"/>
<dbReference type="InterPro" id="IPR000801">
    <property type="entry name" value="Esterase-like"/>
</dbReference>
<gene>
    <name evidence="2" type="ORF">GAB14E_4437</name>
</gene>
<organism evidence="2 3">
    <name type="scientific">Colwellia psychrerythraea</name>
    <name type="common">Vibrio psychroerythus</name>
    <dbReference type="NCBI Taxonomy" id="28229"/>
    <lineage>
        <taxon>Bacteria</taxon>
        <taxon>Pseudomonadati</taxon>
        <taxon>Pseudomonadota</taxon>
        <taxon>Gammaproteobacteria</taxon>
        <taxon>Alteromonadales</taxon>
        <taxon>Colwelliaceae</taxon>
        <taxon>Colwellia</taxon>
    </lineage>
</organism>
<dbReference type="EMBL" id="JQEC01000071">
    <property type="protein sequence ID" value="KGJ87759.1"/>
    <property type="molecule type" value="Genomic_DNA"/>
</dbReference>
<keyword evidence="1" id="KW-0732">Signal</keyword>
<evidence type="ECO:0000256" key="1">
    <source>
        <dbReference type="SAM" id="SignalP"/>
    </source>
</evidence>